<comment type="caution">
    <text evidence="2">The sequence shown here is derived from an EMBL/GenBank/DDBJ whole genome shotgun (WGS) entry which is preliminary data.</text>
</comment>
<evidence type="ECO:0000256" key="1">
    <source>
        <dbReference type="SAM" id="MobiDB-lite"/>
    </source>
</evidence>
<dbReference type="Proteomes" id="UP000265520">
    <property type="component" value="Unassembled WGS sequence"/>
</dbReference>
<protein>
    <submittedName>
        <fullName evidence="2">Uncharacterized protein</fullName>
    </submittedName>
</protein>
<name>A0A392TW23_9FABA</name>
<accession>A0A392TW23</accession>
<feature type="region of interest" description="Disordered" evidence="1">
    <location>
        <begin position="32"/>
        <end position="58"/>
    </location>
</feature>
<evidence type="ECO:0000313" key="3">
    <source>
        <dbReference type="Proteomes" id="UP000265520"/>
    </source>
</evidence>
<proteinExistence type="predicted"/>
<sequence length="73" mass="8119">MPSVCYKQTKKFEVKEIAAAAAVNLECSAPVRPAGQRKKTVAKRLSPQNEDKDEDDNAPIKLLKRAIKIEKLP</sequence>
<evidence type="ECO:0000313" key="2">
    <source>
        <dbReference type="EMBL" id="MCI65361.1"/>
    </source>
</evidence>
<dbReference type="AlphaFoldDB" id="A0A392TW23"/>
<organism evidence="2 3">
    <name type="scientific">Trifolium medium</name>
    <dbReference type="NCBI Taxonomy" id="97028"/>
    <lineage>
        <taxon>Eukaryota</taxon>
        <taxon>Viridiplantae</taxon>
        <taxon>Streptophyta</taxon>
        <taxon>Embryophyta</taxon>
        <taxon>Tracheophyta</taxon>
        <taxon>Spermatophyta</taxon>
        <taxon>Magnoliopsida</taxon>
        <taxon>eudicotyledons</taxon>
        <taxon>Gunneridae</taxon>
        <taxon>Pentapetalae</taxon>
        <taxon>rosids</taxon>
        <taxon>fabids</taxon>
        <taxon>Fabales</taxon>
        <taxon>Fabaceae</taxon>
        <taxon>Papilionoideae</taxon>
        <taxon>50 kb inversion clade</taxon>
        <taxon>NPAAA clade</taxon>
        <taxon>Hologalegina</taxon>
        <taxon>IRL clade</taxon>
        <taxon>Trifolieae</taxon>
        <taxon>Trifolium</taxon>
    </lineage>
</organism>
<keyword evidence="3" id="KW-1185">Reference proteome</keyword>
<reference evidence="2 3" key="1">
    <citation type="journal article" date="2018" name="Front. Plant Sci.">
        <title>Red Clover (Trifolium pratense) and Zigzag Clover (T. medium) - A Picture of Genomic Similarities and Differences.</title>
        <authorList>
            <person name="Dluhosova J."/>
            <person name="Istvanek J."/>
            <person name="Nedelnik J."/>
            <person name="Repkova J."/>
        </authorList>
    </citation>
    <scope>NUCLEOTIDE SEQUENCE [LARGE SCALE GENOMIC DNA]</scope>
    <source>
        <strain evidence="3">cv. 10/8</strain>
        <tissue evidence="2">Leaf</tissue>
    </source>
</reference>
<dbReference type="EMBL" id="LXQA010674249">
    <property type="protein sequence ID" value="MCI65361.1"/>
    <property type="molecule type" value="Genomic_DNA"/>
</dbReference>